<dbReference type="RefSeq" id="WP_134195372.1">
    <property type="nucleotide sequence ID" value="NZ_JBHLUW010000037.1"/>
</dbReference>
<dbReference type="Pfam" id="PF01546">
    <property type="entry name" value="Peptidase_M20"/>
    <property type="match status" value="1"/>
</dbReference>
<sequence length="422" mass="44444">MNHSYDDTTSALRAAEHVDAARLLRSIDALATIGARGDGGVDRPALSTLEIDARRGLIERAQALGCTVSTDACANLFFRRAGEEDLPPVITGSHIDTQPTGGRLDGAYGVLAGFECLAALADAGVHTRRPLEVAIWTNEEGSRFQPGAMGSSTFVDPARLAGFRSVRDAAGVTFGATLDAHRTAFPSLATRAPGAAHAFIELHIEQGPLLELAGTPLGVVTGIQGVRWHSIRCTGAAAHAGTTPMRVRRDAMTLAVRVRGEIEAFALELGGDAARITFGSWHIEPNSINTIPSTVTLTVDFRHPDPAVLARFDAALAACIAHHGADVHLEPLFEHPPVHFADSAIARVRSACDALGARSQPIVSGAFHDALHLAKQCATAMIFVPSRGGISHNPLEATDDADLVLGTRALAHCLVELCNEAH</sequence>
<dbReference type="SUPFAM" id="SSF55031">
    <property type="entry name" value="Bacterial exopeptidase dimerisation domain"/>
    <property type="match status" value="1"/>
</dbReference>
<dbReference type="EMBL" id="SORE01000021">
    <property type="protein sequence ID" value="TDY42484.1"/>
    <property type="molecule type" value="Genomic_DNA"/>
</dbReference>
<feature type="domain" description="Peptidase M20 dimerisation" evidence="4">
    <location>
        <begin position="222"/>
        <end position="325"/>
    </location>
</feature>
<dbReference type="InterPro" id="IPR036264">
    <property type="entry name" value="Bact_exopeptidase_dim_dom"/>
</dbReference>
<accession>A0A4R8LJP2</accession>
<dbReference type="PIRSF" id="PIRSF001235">
    <property type="entry name" value="Amidase_carbamoylase"/>
    <property type="match status" value="1"/>
</dbReference>
<evidence type="ECO:0000259" key="4">
    <source>
        <dbReference type="Pfam" id="PF07687"/>
    </source>
</evidence>
<dbReference type="AlphaFoldDB" id="A0A4R8LJP2"/>
<dbReference type="GO" id="GO:0046872">
    <property type="term" value="F:metal ion binding"/>
    <property type="evidence" value="ECO:0007669"/>
    <property type="project" value="UniProtKB-KW"/>
</dbReference>
<feature type="binding site" evidence="3">
    <location>
        <position position="140"/>
    </location>
    <ligand>
        <name>Zn(2+)</name>
        <dbReference type="ChEBI" id="CHEBI:29105"/>
        <label>2</label>
    </ligand>
</feature>
<keyword evidence="3" id="KW-0862">Zinc</keyword>
<dbReference type="Proteomes" id="UP000295509">
    <property type="component" value="Unassembled WGS sequence"/>
</dbReference>
<dbReference type="OrthoDB" id="9808195at2"/>
<dbReference type="Gene3D" id="3.30.70.360">
    <property type="match status" value="1"/>
</dbReference>
<feature type="binding site" evidence="3">
    <location>
        <position position="105"/>
    </location>
    <ligand>
        <name>Zn(2+)</name>
        <dbReference type="ChEBI" id="CHEBI:29105"/>
        <label>2</label>
    </ligand>
</feature>
<feature type="binding site" evidence="3">
    <location>
        <position position="94"/>
    </location>
    <ligand>
        <name>Zn(2+)</name>
        <dbReference type="ChEBI" id="CHEBI:29105"/>
        <label>1</label>
    </ligand>
</feature>
<comment type="cofactor">
    <cofactor evidence="3">
        <name>Zn(2+)</name>
        <dbReference type="ChEBI" id="CHEBI:29105"/>
    </cofactor>
    <text evidence="3">Binds 2 Zn(2+) ions per subunit.</text>
</comment>
<keyword evidence="2 5" id="KW-0378">Hydrolase</keyword>
<comment type="similarity">
    <text evidence="1">Belongs to the peptidase M20 family.</text>
</comment>
<evidence type="ECO:0000256" key="3">
    <source>
        <dbReference type="PIRSR" id="PIRSR001235-1"/>
    </source>
</evidence>
<dbReference type="Gene3D" id="3.40.630.10">
    <property type="entry name" value="Zn peptidases"/>
    <property type="match status" value="1"/>
</dbReference>
<keyword evidence="6" id="KW-1185">Reference proteome</keyword>
<dbReference type="CDD" id="cd03884">
    <property type="entry name" value="M20_bAS"/>
    <property type="match status" value="1"/>
</dbReference>
<dbReference type="PANTHER" id="PTHR32494">
    <property type="entry name" value="ALLANTOATE DEIMINASE-RELATED"/>
    <property type="match status" value="1"/>
</dbReference>
<dbReference type="InterPro" id="IPR002933">
    <property type="entry name" value="Peptidase_M20"/>
</dbReference>
<proteinExistence type="inferred from homology"/>
<feature type="binding site" evidence="3">
    <location>
        <position position="105"/>
    </location>
    <ligand>
        <name>Zn(2+)</name>
        <dbReference type="ChEBI" id="CHEBI:29105"/>
        <label>1</label>
    </ligand>
</feature>
<comment type="caution">
    <text evidence="5">The sequence shown here is derived from an EMBL/GenBank/DDBJ whole genome shotgun (WGS) entry which is preliminary data.</text>
</comment>
<evidence type="ECO:0000313" key="6">
    <source>
        <dbReference type="Proteomes" id="UP000295509"/>
    </source>
</evidence>
<organism evidence="5 6">
    <name type="scientific">Paraburkholderia rhizosphaerae</name>
    <dbReference type="NCBI Taxonomy" id="480658"/>
    <lineage>
        <taxon>Bacteria</taxon>
        <taxon>Pseudomonadati</taxon>
        <taxon>Pseudomonadota</taxon>
        <taxon>Betaproteobacteria</taxon>
        <taxon>Burkholderiales</taxon>
        <taxon>Burkholderiaceae</taxon>
        <taxon>Paraburkholderia</taxon>
    </lineage>
</organism>
<evidence type="ECO:0000256" key="2">
    <source>
        <dbReference type="ARBA" id="ARBA00022801"/>
    </source>
</evidence>
<protein>
    <submittedName>
        <fullName evidence="5">N-carbamoyl-L-amino-acid hydrolase</fullName>
    </submittedName>
</protein>
<dbReference type="NCBIfam" id="TIGR01879">
    <property type="entry name" value="hydantase"/>
    <property type="match status" value="1"/>
</dbReference>
<dbReference type="PANTHER" id="PTHR32494:SF5">
    <property type="entry name" value="ALLANTOATE AMIDOHYDROLASE"/>
    <property type="match status" value="1"/>
</dbReference>
<name>A0A4R8LJP2_9BURK</name>
<dbReference type="InterPro" id="IPR011650">
    <property type="entry name" value="Peptidase_M20_dimer"/>
</dbReference>
<feature type="binding site" evidence="3">
    <location>
        <position position="392"/>
    </location>
    <ligand>
        <name>Zn(2+)</name>
        <dbReference type="ChEBI" id="CHEBI:29105"/>
        <label>2</label>
    </ligand>
</feature>
<dbReference type="InterPro" id="IPR010158">
    <property type="entry name" value="Amidase_Cbmase"/>
</dbReference>
<evidence type="ECO:0000313" key="5">
    <source>
        <dbReference type="EMBL" id="TDY42484.1"/>
    </source>
</evidence>
<keyword evidence="3" id="KW-0479">Metal-binding</keyword>
<dbReference type="Pfam" id="PF07687">
    <property type="entry name" value="M20_dimer"/>
    <property type="match status" value="1"/>
</dbReference>
<dbReference type="SUPFAM" id="SSF53187">
    <property type="entry name" value="Zn-dependent exopeptidases"/>
    <property type="match status" value="1"/>
</dbReference>
<reference evidence="5 6" key="1">
    <citation type="submission" date="2019-03" db="EMBL/GenBank/DDBJ databases">
        <title>Genomic Encyclopedia of Type Strains, Phase III (KMG-III): the genomes of soil and plant-associated and newly described type strains.</title>
        <authorList>
            <person name="Whitman W."/>
        </authorList>
    </citation>
    <scope>NUCLEOTIDE SEQUENCE [LARGE SCALE GENOMIC DNA]</scope>
    <source>
        <strain evidence="5 6">LMG 29544</strain>
    </source>
</reference>
<evidence type="ECO:0000256" key="1">
    <source>
        <dbReference type="ARBA" id="ARBA00006153"/>
    </source>
</evidence>
<feature type="binding site" evidence="3">
    <location>
        <position position="203"/>
    </location>
    <ligand>
        <name>Zn(2+)</name>
        <dbReference type="ChEBI" id="CHEBI:29105"/>
        <label>1</label>
    </ligand>
</feature>
<dbReference type="GO" id="GO:0016813">
    <property type="term" value="F:hydrolase activity, acting on carbon-nitrogen (but not peptide) bonds, in linear amidines"/>
    <property type="evidence" value="ECO:0007669"/>
    <property type="project" value="InterPro"/>
</dbReference>
<gene>
    <name evidence="5" type="ORF">BX592_12155</name>
</gene>